<evidence type="ECO:0000313" key="4">
    <source>
        <dbReference type="Proteomes" id="UP000288197"/>
    </source>
</evidence>
<dbReference type="AlphaFoldDB" id="A0A369B0J8"/>
<reference evidence="3 4" key="1">
    <citation type="submission" date="2017-05" db="EMBL/GenBank/DDBJ databases">
        <title>Vagococcus spp. assemblies.</title>
        <authorList>
            <person name="Gulvik C.A."/>
        </authorList>
    </citation>
    <scope>NUCLEOTIDE SEQUENCE [LARGE SCALE GENOMIC DNA]</scope>
    <source>
        <strain evidence="3 4">NCFB 2497</strain>
    </source>
</reference>
<dbReference type="Proteomes" id="UP000288197">
    <property type="component" value="Unassembled WGS sequence"/>
</dbReference>
<accession>A0A369B0J8</accession>
<dbReference type="Pfam" id="PF03372">
    <property type="entry name" value="Exo_endo_phos"/>
    <property type="match status" value="1"/>
</dbReference>
<dbReference type="RefSeq" id="WP_114288747.1">
    <property type="nucleotide sequence ID" value="NZ_CP122523.1"/>
</dbReference>
<feature type="domain" description="Endonuclease/exonuclease/phosphatase" evidence="2">
    <location>
        <begin position="20"/>
        <end position="188"/>
    </location>
</feature>
<evidence type="ECO:0000259" key="2">
    <source>
        <dbReference type="Pfam" id="PF03372"/>
    </source>
</evidence>
<dbReference type="InterPro" id="IPR051547">
    <property type="entry name" value="TDP2-like"/>
</dbReference>
<dbReference type="PANTHER" id="PTHR15822">
    <property type="entry name" value="TRAF AND TNF RECEPTOR-ASSOCIATED PROTEIN"/>
    <property type="match status" value="1"/>
</dbReference>
<sequence>MKILSLNTHSWIETGPLEKLKQIGDFIIEQKIDKIALQEVNQLISAKEIHDLSYFCPNQNKDKIREDNFALLLVEYLRGKGINYFWSWTCSHIGYDIYEEGSAILSKTSFEAKSILVSPTHDKADYHTRQILLADFEKEDLQLASCHFSWWTGEEESGFYYEWQKLLKEIANVKDQVLLLGDFNAPAHLKNEGYELIKENFYDVYELAKVKIGSYTVDEEIDGWQGNQEKLRIDFGFISKEKEIKSYQVVFNGKTGPVVSDHFGIMIDM</sequence>
<dbReference type="GeneID" id="63145458"/>
<dbReference type="Gene3D" id="3.60.10.10">
    <property type="entry name" value="Endonuclease/exonuclease/phosphatase"/>
    <property type="match status" value="1"/>
</dbReference>
<keyword evidence="4" id="KW-1185">Reference proteome</keyword>
<dbReference type="GO" id="GO:0016787">
    <property type="term" value="F:hydrolase activity"/>
    <property type="evidence" value="ECO:0007669"/>
    <property type="project" value="UniProtKB-KW"/>
</dbReference>
<dbReference type="InterPro" id="IPR005135">
    <property type="entry name" value="Endo/exonuclease/phosphatase"/>
</dbReference>
<dbReference type="CDD" id="cd09079">
    <property type="entry name" value="RgfB-like"/>
    <property type="match status" value="1"/>
</dbReference>
<proteinExistence type="predicted"/>
<organism evidence="3 4">
    <name type="scientific">Vagococcus fluvialis</name>
    <dbReference type="NCBI Taxonomy" id="2738"/>
    <lineage>
        <taxon>Bacteria</taxon>
        <taxon>Bacillati</taxon>
        <taxon>Bacillota</taxon>
        <taxon>Bacilli</taxon>
        <taxon>Lactobacillales</taxon>
        <taxon>Enterococcaceae</taxon>
        <taxon>Vagococcus</taxon>
    </lineage>
</organism>
<dbReference type="InterPro" id="IPR036691">
    <property type="entry name" value="Endo/exonu/phosph_ase_sf"/>
</dbReference>
<evidence type="ECO:0000256" key="1">
    <source>
        <dbReference type="ARBA" id="ARBA00022801"/>
    </source>
</evidence>
<dbReference type="OrthoDB" id="9812537at2"/>
<name>A0A369B0J8_9ENTE</name>
<gene>
    <name evidence="3" type="ORF">CBF32_01270</name>
</gene>
<evidence type="ECO:0000313" key="3">
    <source>
        <dbReference type="EMBL" id="RSU05654.1"/>
    </source>
</evidence>
<dbReference type="SUPFAM" id="SSF56219">
    <property type="entry name" value="DNase I-like"/>
    <property type="match status" value="1"/>
</dbReference>
<dbReference type="PANTHER" id="PTHR15822:SF23">
    <property type="entry name" value="ENDONUCLEASE_EXONUCLEASE_PHOSPHATASE FAMILY PROTEIN"/>
    <property type="match status" value="1"/>
</dbReference>
<protein>
    <recommendedName>
        <fullName evidence="2">Endonuclease/exonuclease/phosphatase domain-containing protein</fullName>
    </recommendedName>
</protein>
<keyword evidence="1" id="KW-0378">Hydrolase</keyword>
<dbReference type="EMBL" id="NGJX01000001">
    <property type="protein sequence ID" value="RSU05654.1"/>
    <property type="molecule type" value="Genomic_DNA"/>
</dbReference>
<comment type="caution">
    <text evidence="3">The sequence shown here is derived from an EMBL/GenBank/DDBJ whole genome shotgun (WGS) entry which is preliminary data.</text>
</comment>